<dbReference type="EMBL" id="JARIHO010000030">
    <property type="protein sequence ID" value="KAJ7336869.1"/>
    <property type="molecule type" value="Genomic_DNA"/>
</dbReference>
<name>A0AAD7ELB2_9AGAR</name>
<evidence type="ECO:0000256" key="4">
    <source>
        <dbReference type="PIRSR" id="PIRSR001112-1"/>
    </source>
</evidence>
<feature type="active site" description="Proton acceptor" evidence="4">
    <location>
        <position position="361"/>
    </location>
</feature>
<gene>
    <name evidence="6" type="ORF">DFH08DRAFT_749132</name>
</gene>
<dbReference type="Proteomes" id="UP001218218">
    <property type="component" value="Unassembled WGS sequence"/>
</dbReference>
<dbReference type="InterPro" id="IPR029058">
    <property type="entry name" value="AB_hydrolase_fold"/>
</dbReference>
<dbReference type="PRINTS" id="PR00412">
    <property type="entry name" value="EPOXHYDRLASE"/>
</dbReference>
<evidence type="ECO:0000313" key="7">
    <source>
        <dbReference type="Proteomes" id="UP001218218"/>
    </source>
</evidence>
<comment type="caution">
    <text evidence="6">The sequence shown here is derived from an EMBL/GenBank/DDBJ whole genome shotgun (WGS) entry which is preliminary data.</text>
</comment>
<dbReference type="PIRSF" id="PIRSF001112">
    <property type="entry name" value="Epoxide_hydrolase"/>
    <property type="match status" value="1"/>
</dbReference>
<feature type="active site" description="Nucleophile" evidence="4">
    <location>
        <position position="179"/>
    </location>
</feature>
<evidence type="ECO:0000259" key="5">
    <source>
        <dbReference type="Pfam" id="PF06441"/>
    </source>
</evidence>
<proteinExistence type="inferred from homology"/>
<evidence type="ECO:0000313" key="6">
    <source>
        <dbReference type="EMBL" id="KAJ7336869.1"/>
    </source>
</evidence>
<dbReference type="InterPro" id="IPR016292">
    <property type="entry name" value="Epoxide_hydrolase"/>
</dbReference>
<accession>A0AAD7ELB2</accession>
<dbReference type="Gene3D" id="3.40.50.1820">
    <property type="entry name" value="alpha/beta hydrolase"/>
    <property type="match status" value="1"/>
</dbReference>
<dbReference type="SUPFAM" id="SSF53474">
    <property type="entry name" value="alpha/beta-Hydrolases"/>
    <property type="match status" value="1"/>
</dbReference>
<comment type="similarity">
    <text evidence="1">Belongs to the peptidase S33 family.</text>
</comment>
<evidence type="ECO:0000256" key="2">
    <source>
        <dbReference type="ARBA" id="ARBA00022797"/>
    </source>
</evidence>
<feature type="active site" description="Proton donor" evidence="4">
    <location>
        <position position="304"/>
    </location>
</feature>
<feature type="domain" description="Epoxide hydrolase N-terminal" evidence="5">
    <location>
        <begin position="4"/>
        <end position="114"/>
    </location>
</feature>
<evidence type="ECO:0000256" key="3">
    <source>
        <dbReference type="ARBA" id="ARBA00022801"/>
    </source>
</evidence>
<dbReference type="PANTHER" id="PTHR21661">
    <property type="entry name" value="EPOXIDE HYDROLASE 1-RELATED"/>
    <property type="match status" value="1"/>
</dbReference>
<dbReference type="Pfam" id="PF06441">
    <property type="entry name" value="EHN"/>
    <property type="match status" value="1"/>
</dbReference>
<protein>
    <submittedName>
        <fullName evidence="6">Alpha/Beta hydrolase protein</fullName>
    </submittedName>
</protein>
<evidence type="ECO:0000256" key="1">
    <source>
        <dbReference type="ARBA" id="ARBA00010088"/>
    </source>
</evidence>
<keyword evidence="2" id="KW-0058">Aromatic hydrocarbons catabolism</keyword>
<sequence length="396" mass="43743">MSETPFNIAVSDSKFALLKKKLSLTTFPDELEDSGWEYGVPLANVRHLAEKWQNSFDWRTHEAQLNSELPQFTRDIPVSGYGALNIHYVHKKSAVAGAIPLLFVHGWPGSFLEVRKLAPLLTQGTADFPAFHVVALSLPGTGFSQGPRTKGFDIDQYAEVGNKLMLALGYPEYVTQGGDLGFPITYRIAKLYGGKHAKALHTNMPIGAPPEAGTAPTLTPKEQERLAKNGEFFARGTGYLQQQKTQPQTLGYSLADSPVGLLAWIYEKLVNWSDEYPWTDDEVLTWVSIYWFSRAGPTASLRVYFEAENRDIDAIFAISQPTPSIPLGISHFPNDSIVFPKSWTRAIGNVVFDGEHESGGHFAAYERPTELVDDLRKMFGKAGPAFGVVKGQDGYA</sequence>
<keyword evidence="3 6" id="KW-0378">Hydrolase</keyword>
<dbReference type="AlphaFoldDB" id="A0AAD7ELB2"/>
<reference evidence="6" key="1">
    <citation type="submission" date="2023-03" db="EMBL/GenBank/DDBJ databases">
        <title>Massive genome expansion in bonnet fungi (Mycena s.s.) driven by repeated elements and novel gene families across ecological guilds.</title>
        <authorList>
            <consortium name="Lawrence Berkeley National Laboratory"/>
            <person name="Harder C.B."/>
            <person name="Miyauchi S."/>
            <person name="Viragh M."/>
            <person name="Kuo A."/>
            <person name="Thoen E."/>
            <person name="Andreopoulos B."/>
            <person name="Lu D."/>
            <person name="Skrede I."/>
            <person name="Drula E."/>
            <person name="Henrissat B."/>
            <person name="Morin E."/>
            <person name="Kohler A."/>
            <person name="Barry K."/>
            <person name="LaButti K."/>
            <person name="Morin E."/>
            <person name="Salamov A."/>
            <person name="Lipzen A."/>
            <person name="Mereny Z."/>
            <person name="Hegedus B."/>
            <person name="Baldrian P."/>
            <person name="Stursova M."/>
            <person name="Weitz H."/>
            <person name="Taylor A."/>
            <person name="Grigoriev I.V."/>
            <person name="Nagy L.G."/>
            <person name="Martin F."/>
            <person name="Kauserud H."/>
        </authorList>
    </citation>
    <scope>NUCLEOTIDE SEQUENCE</scope>
    <source>
        <strain evidence="6">CBHHK002</strain>
    </source>
</reference>
<dbReference type="InterPro" id="IPR000639">
    <property type="entry name" value="Epox_hydrolase-like"/>
</dbReference>
<organism evidence="6 7">
    <name type="scientific">Mycena albidolilacea</name>
    <dbReference type="NCBI Taxonomy" id="1033008"/>
    <lineage>
        <taxon>Eukaryota</taxon>
        <taxon>Fungi</taxon>
        <taxon>Dikarya</taxon>
        <taxon>Basidiomycota</taxon>
        <taxon>Agaricomycotina</taxon>
        <taxon>Agaricomycetes</taxon>
        <taxon>Agaricomycetidae</taxon>
        <taxon>Agaricales</taxon>
        <taxon>Marasmiineae</taxon>
        <taxon>Mycenaceae</taxon>
        <taxon>Mycena</taxon>
    </lineage>
</organism>
<dbReference type="GO" id="GO:0004301">
    <property type="term" value="F:epoxide hydrolase activity"/>
    <property type="evidence" value="ECO:0007669"/>
    <property type="project" value="TreeGrafter"/>
</dbReference>
<dbReference type="PANTHER" id="PTHR21661:SF35">
    <property type="entry name" value="EPOXIDE HYDROLASE"/>
    <property type="match status" value="1"/>
</dbReference>
<keyword evidence="7" id="KW-1185">Reference proteome</keyword>
<dbReference type="InterPro" id="IPR010497">
    <property type="entry name" value="Epoxide_hydro_N"/>
</dbReference>
<dbReference type="GO" id="GO:0097176">
    <property type="term" value="P:epoxide metabolic process"/>
    <property type="evidence" value="ECO:0007669"/>
    <property type="project" value="TreeGrafter"/>
</dbReference>